<name>A0A941ICS0_9BACI</name>
<dbReference type="RefSeq" id="WP_026680726.1">
    <property type="nucleotide sequence ID" value="NZ_CP115959.1"/>
</dbReference>
<sequence>MKTFKLKLLNVMEEKDGEIIPHRIPLIDGLIINREDDKNQWTVEAYVESSYMPYFEQLSKNKDEILIQVKITKESNDTATFITSIIGMNEIGSNMNVLFLGNIVDRRKANIESMLTTLIEEGYQGKELLKKFKEIT</sequence>
<reference evidence="1" key="1">
    <citation type="submission" date="2021-04" db="EMBL/GenBank/DDBJ databases">
        <title>Isolation and polyphasic classification of algal microorganism.</title>
        <authorList>
            <person name="Wang S."/>
        </authorList>
    </citation>
    <scope>NUCLEOTIDE SEQUENCE</scope>
    <source>
        <strain evidence="1">720a</strain>
    </source>
</reference>
<evidence type="ECO:0000313" key="2">
    <source>
        <dbReference type="Proteomes" id="UP000675284"/>
    </source>
</evidence>
<dbReference type="Pfam" id="PF14183">
    <property type="entry name" value="YwpF"/>
    <property type="match status" value="1"/>
</dbReference>
<gene>
    <name evidence="1" type="ORF">KCX74_10370</name>
</gene>
<evidence type="ECO:0000313" key="1">
    <source>
        <dbReference type="EMBL" id="MBR7796440.1"/>
    </source>
</evidence>
<organism evidence="1 2">
    <name type="scientific">Virgibacillus salarius</name>
    <dbReference type="NCBI Taxonomy" id="447199"/>
    <lineage>
        <taxon>Bacteria</taxon>
        <taxon>Bacillati</taxon>
        <taxon>Bacillota</taxon>
        <taxon>Bacilli</taxon>
        <taxon>Bacillales</taxon>
        <taxon>Bacillaceae</taxon>
        <taxon>Virgibacillus</taxon>
    </lineage>
</organism>
<protein>
    <recommendedName>
        <fullName evidence="3">YwpF-like protein</fullName>
    </recommendedName>
</protein>
<dbReference type="EMBL" id="JAGSOT010000027">
    <property type="protein sequence ID" value="MBR7796440.1"/>
    <property type="molecule type" value="Genomic_DNA"/>
</dbReference>
<dbReference type="AlphaFoldDB" id="A0A941ICS0"/>
<dbReference type="Proteomes" id="UP000675284">
    <property type="component" value="Unassembled WGS sequence"/>
</dbReference>
<dbReference type="InterPro" id="IPR025573">
    <property type="entry name" value="YwpF"/>
</dbReference>
<keyword evidence="2" id="KW-1185">Reference proteome</keyword>
<proteinExistence type="predicted"/>
<comment type="caution">
    <text evidence="1">The sequence shown here is derived from an EMBL/GenBank/DDBJ whole genome shotgun (WGS) entry which is preliminary data.</text>
</comment>
<evidence type="ECO:0008006" key="3">
    <source>
        <dbReference type="Google" id="ProtNLM"/>
    </source>
</evidence>
<accession>A0A941ICS0</accession>